<reference evidence="13" key="1">
    <citation type="submission" date="2020-02" db="EMBL/GenBank/DDBJ databases">
        <authorList>
            <person name="Meier V. D."/>
        </authorList>
    </citation>
    <scope>NUCLEOTIDE SEQUENCE</scope>
    <source>
        <strain evidence="13">AVDCRST_MAG11</strain>
    </source>
</reference>
<dbReference type="GO" id="GO:0005506">
    <property type="term" value="F:iron ion binding"/>
    <property type="evidence" value="ECO:0007669"/>
    <property type="project" value="UniProtKB-UniRule"/>
</dbReference>
<organism evidence="13">
    <name type="scientific">uncultured Gemmatimonadaceae bacterium</name>
    <dbReference type="NCBI Taxonomy" id="246130"/>
    <lineage>
        <taxon>Bacteria</taxon>
        <taxon>Pseudomonadati</taxon>
        <taxon>Gemmatimonadota</taxon>
        <taxon>Gemmatimonadia</taxon>
        <taxon>Gemmatimonadales</taxon>
        <taxon>Gemmatimonadaceae</taxon>
        <taxon>environmental samples</taxon>
    </lineage>
</organism>
<evidence type="ECO:0000256" key="3">
    <source>
        <dbReference type="ARBA" id="ARBA00006550"/>
    </source>
</evidence>
<evidence type="ECO:0000256" key="4">
    <source>
        <dbReference type="ARBA" id="ARBA00022531"/>
    </source>
</evidence>
<comment type="pathway">
    <text evidence="2">Porphyrin-containing compound metabolism; chlorophyll biosynthesis.</text>
</comment>
<keyword evidence="5 11" id="KW-0479">Metal-binding</keyword>
<proteinExistence type="inferred from homology"/>
<dbReference type="NCBIfam" id="TIGR02029">
    <property type="entry name" value="AcsF"/>
    <property type="match status" value="1"/>
</dbReference>
<comment type="cofactor">
    <cofactor evidence="1 11">
        <name>Fe cation</name>
        <dbReference type="ChEBI" id="CHEBI:24875"/>
    </cofactor>
</comment>
<dbReference type="InterPro" id="IPR003251">
    <property type="entry name" value="Rr_diiron-bd_dom"/>
</dbReference>
<evidence type="ECO:0000256" key="1">
    <source>
        <dbReference type="ARBA" id="ARBA00001962"/>
    </source>
</evidence>
<dbReference type="GO" id="GO:0048529">
    <property type="term" value="F:magnesium-protoporphyrin IX monomethyl ester (oxidative) cyclase activity"/>
    <property type="evidence" value="ECO:0007669"/>
    <property type="project" value="UniProtKB-UniRule"/>
</dbReference>
<keyword evidence="9 11" id="KW-0149">Chlorophyll biosynthesis</keyword>
<gene>
    <name evidence="11" type="primary">acsF</name>
    <name evidence="13" type="ORF">AVDCRST_MAG11-1789</name>
</gene>
<evidence type="ECO:0000256" key="11">
    <source>
        <dbReference type="HAMAP-Rule" id="MF_01840"/>
    </source>
</evidence>
<dbReference type="UniPathway" id="UPA00668"/>
<sequence length="364" mass="42317">MYPTQTSVPIGTEFAAPAVNESTRAAQEDAALNPRFYTTNFAEMDRLDVSSMRAQWDELVDEFRRDPNKTHFKRSPEFDDADIAGMDPKVRRAFVDFLVSSVTAEFSGCILYAEVKKRVKNPDVRELFGFMSRDEGRHAGFINHVLADFDVAVDLSFLTRAKKYTYFQPKFIYYATYLSEKIGYARYITIYRHLDKHPEFRIHPIFKWFENWCNDEFRHGEAFAVLMRANPHTLEGRNKLWIRFFLLAVFSTMYVRDHMRGEFFGALGFDVDDFDRRVLTLTNDICRQVFPVTIDLENPRVWTLFDAMLQNTRALAELGDARGLGAKVRRARLMLGNGVTFARLFLTKARHAPLPANVRLEPVW</sequence>
<keyword evidence="7 11" id="KW-0560">Oxidoreductase</keyword>
<dbReference type="UniPathway" id="UPA00671"/>
<feature type="domain" description="Rubrerythrin diiron-binding" evidence="12">
    <location>
        <begin position="96"/>
        <end position="226"/>
    </location>
</feature>
<keyword evidence="4 11" id="KW-0602">Photosynthesis</keyword>
<dbReference type="EC" id="1.14.13.81" evidence="11"/>
<evidence type="ECO:0000256" key="10">
    <source>
        <dbReference type="ARBA" id="ARBA00049231"/>
    </source>
</evidence>
<dbReference type="InterPro" id="IPR009078">
    <property type="entry name" value="Ferritin-like_SF"/>
</dbReference>
<dbReference type="GO" id="GO:0015979">
    <property type="term" value="P:photosynthesis"/>
    <property type="evidence" value="ECO:0007669"/>
    <property type="project" value="UniProtKB-UniRule"/>
</dbReference>
<dbReference type="NCBIfam" id="NF010172">
    <property type="entry name" value="PRK13654.1"/>
    <property type="match status" value="1"/>
</dbReference>
<dbReference type="AlphaFoldDB" id="A0A6J4KWY5"/>
<comment type="catalytic activity">
    <reaction evidence="10 11">
        <text>Mg-protoporphyrin IX 13-monomethyl ester + 3 NADPH + 3 O2 + 2 H(+) = 3,8-divinyl protochlorophyllide a + 3 NADP(+) + 5 H2O</text>
        <dbReference type="Rhea" id="RHEA:33235"/>
        <dbReference type="ChEBI" id="CHEBI:15377"/>
        <dbReference type="ChEBI" id="CHEBI:15378"/>
        <dbReference type="ChEBI" id="CHEBI:15379"/>
        <dbReference type="ChEBI" id="CHEBI:57783"/>
        <dbReference type="ChEBI" id="CHEBI:58349"/>
        <dbReference type="ChEBI" id="CHEBI:58632"/>
        <dbReference type="ChEBI" id="CHEBI:60491"/>
        <dbReference type="EC" id="1.14.13.81"/>
    </reaction>
</comment>
<evidence type="ECO:0000259" key="12">
    <source>
        <dbReference type="Pfam" id="PF02915"/>
    </source>
</evidence>
<keyword evidence="6 11" id="KW-0521">NADP</keyword>
<dbReference type="Pfam" id="PF02915">
    <property type="entry name" value="Rubrerythrin"/>
    <property type="match status" value="1"/>
</dbReference>
<protein>
    <recommendedName>
        <fullName evidence="11">Aerobic magnesium-protoporphyrin IX monomethyl ester [oxidative] cyclase</fullName>
        <shortName evidence="11">Aerobic Mg-protoporphyrin IX monomethyl ester oxidative cyclase</shortName>
        <ecNumber evidence="11">1.14.13.81</ecNumber>
    </recommendedName>
</protein>
<dbReference type="PANTHER" id="PTHR31053:SF2">
    <property type="entry name" value="MAGNESIUM-PROTOPORPHYRIN IX MONOMETHYL ESTER [OXIDATIVE] CYCLASE, CHLOROPLASTIC"/>
    <property type="match status" value="1"/>
</dbReference>
<dbReference type="SUPFAM" id="SSF47240">
    <property type="entry name" value="Ferritin-like"/>
    <property type="match status" value="1"/>
</dbReference>
<dbReference type="EMBL" id="CADCTU010000409">
    <property type="protein sequence ID" value="CAA9316279.1"/>
    <property type="molecule type" value="Genomic_DNA"/>
</dbReference>
<evidence type="ECO:0000256" key="5">
    <source>
        <dbReference type="ARBA" id="ARBA00022723"/>
    </source>
</evidence>
<dbReference type="InterPro" id="IPR008434">
    <property type="entry name" value="AcsF"/>
</dbReference>
<evidence type="ECO:0000256" key="9">
    <source>
        <dbReference type="ARBA" id="ARBA00023171"/>
    </source>
</evidence>
<comment type="pathway">
    <text evidence="11">Porphyrin-containing compound metabolism; bacteriochlorophyll biosynthesis (light-independent).</text>
</comment>
<dbReference type="PANTHER" id="PTHR31053">
    <property type="entry name" value="MAGNESIUM-PROTOPORPHYRIN IX MONOMETHYL ESTER [OXIDATIVE] CYCLASE, CHLOROPLASTIC"/>
    <property type="match status" value="1"/>
</dbReference>
<evidence type="ECO:0000313" key="13">
    <source>
        <dbReference type="EMBL" id="CAA9316279.1"/>
    </source>
</evidence>
<name>A0A6J4KWY5_9BACT</name>
<keyword evidence="8 11" id="KW-0408">Iron</keyword>
<evidence type="ECO:0000256" key="6">
    <source>
        <dbReference type="ARBA" id="ARBA00022857"/>
    </source>
</evidence>
<evidence type="ECO:0000256" key="7">
    <source>
        <dbReference type="ARBA" id="ARBA00023002"/>
    </source>
</evidence>
<comment type="similarity">
    <text evidence="3 11">Belongs to the AcsF family.</text>
</comment>
<comment type="function">
    <text evidence="11">Catalyzes the formation of the isocyclic ring in chlorophyll biosynthesis. Mediates the cyclase reaction, which results in the formation of divinylprotochlorophyllide (Pchlide) characteristic of all chlorophylls from magnesium-protoporphyrin IX 13-monomethyl ester (MgPMME).</text>
</comment>
<keyword evidence="11" id="KW-0077">Bacteriochlorophyll biosynthesis</keyword>
<accession>A0A6J4KWY5</accession>
<evidence type="ECO:0000256" key="2">
    <source>
        <dbReference type="ARBA" id="ARBA00005173"/>
    </source>
</evidence>
<dbReference type="GO" id="GO:0036070">
    <property type="term" value="P:light-independent bacteriochlorophyll biosynthetic process"/>
    <property type="evidence" value="ECO:0007669"/>
    <property type="project" value="UniProtKB-UniRule"/>
</dbReference>
<dbReference type="HAMAP" id="MF_01840">
    <property type="entry name" value="AcsF"/>
    <property type="match status" value="1"/>
</dbReference>
<evidence type="ECO:0000256" key="8">
    <source>
        <dbReference type="ARBA" id="ARBA00023004"/>
    </source>
</evidence>